<gene>
    <name evidence="5" type="primary">LOC100371569</name>
</gene>
<dbReference type="InterPro" id="IPR050780">
    <property type="entry name" value="Mucin_vWF_Thrombospondin_sf"/>
</dbReference>
<evidence type="ECO:0000256" key="1">
    <source>
        <dbReference type="ARBA" id="ARBA00023157"/>
    </source>
</evidence>
<dbReference type="SMART" id="SM00216">
    <property type="entry name" value="VWD"/>
    <property type="match status" value="1"/>
</dbReference>
<evidence type="ECO:0000256" key="2">
    <source>
        <dbReference type="ARBA" id="ARBA00023180"/>
    </source>
</evidence>
<dbReference type="GeneID" id="100371569"/>
<dbReference type="Proteomes" id="UP000694865">
    <property type="component" value="Unplaced"/>
</dbReference>
<dbReference type="PROSITE" id="PS51233">
    <property type="entry name" value="VWFD"/>
    <property type="match status" value="1"/>
</dbReference>
<protein>
    <submittedName>
        <fullName evidence="5">IgGFc-binding protein-like</fullName>
    </submittedName>
</protein>
<dbReference type="Pfam" id="PF00094">
    <property type="entry name" value="VWD"/>
    <property type="match status" value="1"/>
</dbReference>
<proteinExistence type="predicted"/>
<sequence length="193" mass="22004">MTFEVRQMYDVIIITMYVTEGSASGDPHMTTFDGRRFSWQGVCWYTFFKACTTHPEFEVTAKFEPRVDTEQFKTRTVSFNVTVGNQYAIVNRRNVVTGSIGNKHVDSTVIHIKEDEHLITLMFKSKDTTFTLEWTLSKHLLKTTISGTDYNGKLCGLLGNADGDKRNDFQTPDGIEVSDVTTFGESWKINEIM</sequence>
<name>A0ABM0GQC7_SACKO</name>
<accession>A0ABM0GQC7</accession>
<dbReference type="InterPro" id="IPR001846">
    <property type="entry name" value="VWF_type-D"/>
</dbReference>
<evidence type="ECO:0000313" key="5">
    <source>
        <dbReference type="RefSeq" id="XP_002734998.1"/>
    </source>
</evidence>
<dbReference type="RefSeq" id="XP_002734998.1">
    <property type="nucleotide sequence ID" value="XM_002734952.1"/>
</dbReference>
<keyword evidence="1" id="KW-1015">Disulfide bond</keyword>
<feature type="domain" description="VWFD" evidence="3">
    <location>
        <begin position="19"/>
        <end position="193"/>
    </location>
</feature>
<keyword evidence="2" id="KW-0325">Glycoprotein</keyword>
<keyword evidence="4" id="KW-1185">Reference proteome</keyword>
<evidence type="ECO:0000259" key="3">
    <source>
        <dbReference type="PROSITE" id="PS51233"/>
    </source>
</evidence>
<reference evidence="5" key="1">
    <citation type="submission" date="2025-08" db="UniProtKB">
        <authorList>
            <consortium name="RefSeq"/>
        </authorList>
    </citation>
    <scope>IDENTIFICATION</scope>
    <source>
        <tissue evidence="5">Testes</tissue>
    </source>
</reference>
<evidence type="ECO:0000313" key="4">
    <source>
        <dbReference type="Proteomes" id="UP000694865"/>
    </source>
</evidence>
<dbReference type="PANTHER" id="PTHR11339">
    <property type="entry name" value="EXTRACELLULAR MATRIX GLYCOPROTEIN RELATED"/>
    <property type="match status" value="1"/>
</dbReference>
<organism evidence="4 5">
    <name type="scientific">Saccoglossus kowalevskii</name>
    <name type="common">Acorn worm</name>
    <dbReference type="NCBI Taxonomy" id="10224"/>
    <lineage>
        <taxon>Eukaryota</taxon>
        <taxon>Metazoa</taxon>
        <taxon>Hemichordata</taxon>
        <taxon>Enteropneusta</taxon>
        <taxon>Harrimaniidae</taxon>
        <taxon>Saccoglossus</taxon>
    </lineage>
</organism>